<dbReference type="PANTHER" id="PTHR47340:SF1">
    <property type="entry name" value="DUPLICATED HOMEODOMAIN-LIKE SUPERFAMILY PROTEIN"/>
    <property type="match status" value="1"/>
</dbReference>
<feature type="domain" description="SANT" evidence="2">
    <location>
        <begin position="727"/>
        <end position="778"/>
    </location>
</feature>
<keyword evidence="4" id="KW-1185">Reference proteome</keyword>
<sequence>MTSAFILGTKSLFLDYKISDVKGARGLQNSTTCMEDRNPSLFEGNEALIKTVRLDHELLQPSDEVLEDAGAFQLRKRLCISSAVDENCSSNSGVSGSQKDMKLDGSADVLAEGACNASLSHSLRMPHQESTSISEGRVLEVITDQKLADGIQHHHDPNGYSLRLDCKPIRWPLSGSFSSHESELSQSSSSKSVPVEFSCSRIRLPLENRKSYQSATEDTITCVTPTTPSEDMSPWKRPRLRWGEGLAKFEKTKSSGPNDMPTKSDPVSVISAQISYTASLVTLPSTACNSSPESEEKSTSKAVMADSRSGVTRTMFSECSNHLGSTLFNLETLDLSVTNHTVPSLIEVINYDNQCSSDRSFRSCSAMSDLLLLKSTILQAIDMTESQVDLLENELKSFDDECGCNDLRFLPSDAPTSKFIKEFGKVQEGASGMSCGHALPSNSSTKLFTLKVPLDSGNSGLKADMDSPGTVTSKLVELSTFTEPHVENGTRNDVDRCFDLDASCFPQEIQKTSKFTSQEGRKSNFCVDAFVGNNNSELVSSDDHWHMSLDETEQLIDSIRASNKESADKASEQFNGVFPVAERIQGDSVEEGCSGDLFIREILIRKKKALRFKEHAVILKWKALHSTWKDDKRLLSVRTHRPKAQKQWEMFSQTAQNNNPSVNSNSLHDTNSSLNMGKLPFVSHMKHCRSVLKMPALILDDDERRMCRFLSRNGLVEDPCAVEKERSMINVWTSEERDIFRDKLASLGKDFRNIASFLDYKTTADCVEFYYKNHKSGSFANTVEKQERRMLDNSLYCNTYLVTSGKKWDRNMNTASLDILGAASEIMARNSESKEKKKKNSCNILLHGLGCIRRPPKDSLISDRPSDFRLAEYEIGTTDSEILPGACGSASSEAVSSCLTSSVNQEEGHRNGISKTLSIISEPLSIPEDMQTDDYETCSEESSCELDVGYWTDREKSVFVSSVKSYGKDFYKISGCIGTKSKDQCKSFYSKARKCLGLDVELPDNDHEQQSVIDDSNGDGSIAVFTSTLEAVSDTGSYKLNQRVDEDLSLYASVTSNVDSLSPDASMKLRTCHDQLKDKKGSLVLPSAEAKVEGDSVDRSAPDPDKLCVCNKSAVSTDTDAQASANKSVDISPSLPFVVHQVSSFAQVEKEKCSMEPPLLHNQCGKTDTSRGSFQNIVSYFTGDAGTGKAPRKYSIDDRTFEFDASAPRHLYMSKGSVGTETSQDSVLHHTSFGRSNSTPMYTAALPTPMVPFEKNSVGEMQEHFQRSHYVGNHLLNPECAPSDKFSVSHNFEKEKEKKGLAWNLNFEDSTVSRDSNSDSENRLQQYTCIPQGGYIQKCNSLNSNCSINDFPYFKNLVGPKKQGKQGNIKLFGQVLIPPTAPESHFDSDLMEESKFTQFAQLNGAQIDMGPSNQHDMFSGNENLPVRCFWDGRRMQNAPLLASRPILLSHDASSSSILDCKPLQTSAVPNVNAPPNAGSIFGNSLNRCTMPRL</sequence>
<reference evidence="3" key="1">
    <citation type="submission" date="2021-01" db="UniProtKB">
        <authorList>
            <consortium name="EnsemblPlants"/>
        </authorList>
    </citation>
    <scope>IDENTIFICATION</scope>
</reference>
<dbReference type="Gene3D" id="1.20.58.1880">
    <property type="match status" value="1"/>
</dbReference>
<dbReference type="Pfam" id="PF00249">
    <property type="entry name" value="Myb_DNA-binding"/>
    <property type="match status" value="2"/>
</dbReference>
<dbReference type="InterPro" id="IPR017884">
    <property type="entry name" value="SANT_dom"/>
</dbReference>
<name>A0A7N0TL76_KALFE</name>
<proteinExistence type="predicted"/>
<accession>A0A7N0TL76</accession>
<dbReference type="Gramene" id="Kaladp0039s0582.1.v1.1">
    <property type="protein sequence ID" value="Kaladp0039s0582.1.v1.1"/>
    <property type="gene ID" value="Kaladp0039s0582.v1.1"/>
</dbReference>
<dbReference type="InterPro" id="IPR001005">
    <property type="entry name" value="SANT/Myb"/>
</dbReference>
<feature type="domain" description="SANT" evidence="2">
    <location>
        <begin position="951"/>
        <end position="997"/>
    </location>
</feature>
<organism evidence="3 4">
    <name type="scientific">Kalanchoe fedtschenkoi</name>
    <name type="common">Lavender scallops</name>
    <name type="synonym">South American air plant</name>
    <dbReference type="NCBI Taxonomy" id="63787"/>
    <lineage>
        <taxon>Eukaryota</taxon>
        <taxon>Viridiplantae</taxon>
        <taxon>Streptophyta</taxon>
        <taxon>Embryophyta</taxon>
        <taxon>Tracheophyta</taxon>
        <taxon>Spermatophyta</taxon>
        <taxon>Magnoliopsida</taxon>
        <taxon>eudicotyledons</taxon>
        <taxon>Gunneridae</taxon>
        <taxon>Pentapetalae</taxon>
        <taxon>Saxifragales</taxon>
        <taxon>Crassulaceae</taxon>
        <taxon>Kalanchoe</taxon>
    </lineage>
</organism>
<dbReference type="CDD" id="cd00167">
    <property type="entry name" value="SANT"/>
    <property type="match status" value="1"/>
</dbReference>
<evidence type="ECO:0000313" key="3">
    <source>
        <dbReference type="EnsemblPlants" id="Kaladp0039s0582.1.v1.1"/>
    </source>
</evidence>
<dbReference type="PANTHER" id="PTHR47340">
    <property type="entry name" value="DUPLICATED HOMEODOMAIN-LIKE SUPERFAMILY PROTEIN"/>
    <property type="match status" value="1"/>
</dbReference>
<dbReference type="SUPFAM" id="SSF46689">
    <property type="entry name" value="Homeodomain-like"/>
    <property type="match status" value="2"/>
</dbReference>
<evidence type="ECO:0000259" key="2">
    <source>
        <dbReference type="PROSITE" id="PS51293"/>
    </source>
</evidence>
<protein>
    <recommendedName>
        <fullName evidence="2">SANT domain-containing protein</fullName>
    </recommendedName>
</protein>
<dbReference type="InterPro" id="IPR009057">
    <property type="entry name" value="Homeodomain-like_sf"/>
</dbReference>
<feature type="region of interest" description="Disordered" evidence="1">
    <location>
        <begin position="287"/>
        <end position="306"/>
    </location>
</feature>
<dbReference type="PROSITE" id="PS51293">
    <property type="entry name" value="SANT"/>
    <property type="match status" value="2"/>
</dbReference>
<evidence type="ECO:0000313" key="4">
    <source>
        <dbReference type="Proteomes" id="UP000594263"/>
    </source>
</evidence>
<dbReference type="Gene3D" id="1.10.10.60">
    <property type="entry name" value="Homeodomain-like"/>
    <property type="match status" value="1"/>
</dbReference>
<dbReference type="EnsemblPlants" id="Kaladp0039s0582.1.v1.1">
    <property type="protein sequence ID" value="Kaladp0039s0582.1.v1.1"/>
    <property type="gene ID" value="Kaladp0039s0582.v1.1"/>
</dbReference>
<evidence type="ECO:0000256" key="1">
    <source>
        <dbReference type="SAM" id="MobiDB-lite"/>
    </source>
</evidence>
<dbReference type="Proteomes" id="UP000594263">
    <property type="component" value="Unplaced"/>
</dbReference>
<dbReference type="SMART" id="SM00717">
    <property type="entry name" value="SANT"/>
    <property type="match status" value="2"/>
</dbReference>